<dbReference type="Pfam" id="PF00622">
    <property type="entry name" value="SPRY"/>
    <property type="match status" value="1"/>
</dbReference>
<dbReference type="InterPro" id="IPR013320">
    <property type="entry name" value="ConA-like_dom_sf"/>
</dbReference>
<dbReference type="InterPro" id="IPR003877">
    <property type="entry name" value="SPRY_dom"/>
</dbReference>
<dbReference type="CDD" id="cd12885">
    <property type="entry name" value="SPRY_RanBP_like"/>
    <property type="match status" value="1"/>
</dbReference>
<evidence type="ECO:0000313" key="3">
    <source>
        <dbReference type="WBParaSite" id="GPLIN_000047500"/>
    </source>
</evidence>
<keyword evidence="2" id="KW-1185">Reference proteome</keyword>
<dbReference type="InterPro" id="IPR001870">
    <property type="entry name" value="B30.2/SPRY"/>
</dbReference>
<dbReference type="InterPro" id="IPR043136">
    <property type="entry name" value="B30.2/SPRY_sf"/>
</dbReference>
<reference evidence="2" key="1">
    <citation type="submission" date="2014-05" db="EMBL/GenBank/DDBJ databases">
        <title>The genome and life-stage specific transcriptomes of Globodera pallida elucidate key aspects of plant parasitism by a cyst nematode.</title>
        <authorList>
            <person name="Cotton J.A."/>
            <person name="Lilley C.J."/>
            <person name="Jones L.M."/>
            <person name="Kikuchi T."/>
            <person name="Reid A.J."/>
            <person name="Thorpe P."/>
            <person name="Tsai I.J."/>
            <person name="Beasley H."/>
            <person name="Blok V."/>
            <person name="Cock P.J.A."/>
            <person name="Van den Akker S.E."/>
            <person name="Holroyd N."/>
            <person name="Hunt M."/>
            <person name="Mantelin S."/>
            <person name="Naghra H."/>
            <person name="Pain A."/>
            <person name="Palomares-Rius J.E."/>
            <person name="Zarowiecki M."/>
            <person name="Berriman M."/>
            <person name="Jones J.T."/>
            <person name="Urwin P.E."/>
        </authorList>
    </citation>
    <scope>NUCLEOTIDE SEQUENCE [LARGE SCALE GENOMIC DNA]</scope>
    <source>
        <strain evidence="2">Lindley</strain>
    </source>
</reference>
<organism evidence="2 3">
    <name type="scientific">Globodera pallida</name>
    <name type="common">Potato cyst nematode worm</name>
    <name type="synonym">Heterodera pallida</name>
    <dbReference type="NCBI Taxonomy" id="36090"/>
    <lineage>
        <taxon>Eukaryota</taxon>
        <taxon>Metazoa</taxon>
        <taxon>Ecdysozoa</taxon>
        <taxon>Nematoda</taxon>
        <taxon>Chromadorea</taxon>
        <taxon>Rhabditida</taxon>
        <taxon>Tylenchina</taxon>
        <taxon>Tylenchomorpha</taxon>
        <taxon>Tylenchoidea</taxon>
        <taxon>Heteroderidae</taxon>
        <taxon>Heteroderinae</taxon>
        <taxon>Globodera</taxon>
    </lineage>
</organism>
<dbReference type="SMART" id="SM00449">
    <property type="entry name" value="SPRY"/>
    <property type="match status" value="1"/>
</dbReference>
<dbReference type="PROSITE" id="PS50188">
    <property type="entry name" value="B302_SPRY"/>
    <property type="match status" value="1"/>
</dbReference>
<evidence type="ECO:0000259" key="1">
    <source>
        <dbReference type="PROSITE" id="PS50188"/>
    </source>
</evidence>
<sequence>MLSRLFVEITDKRARGSHSVFAALPIPKKDFGIFYYEVTIFGDASGVCIGLAPKEMPTDKWVGEYEGTYAIDYWGKIWGHAVAGCCHDSNGRPYIEGKPSLATGYVVGCGVNLATRQIIYTRNGRRLETTGLFVDSAAELSDLFPCVTLTYPQNKIEANFGPNFEWKF</sequence>
<dbReference type="AlphaFoldDB" id="A0A183BIP6"/>
<dbReference type="SUPFAM" id="SSF49899">
    <property type="entry name" value="Concanavalin A-like lectins/glucanases"/>
    <property type="match status" value="1"/>
</dbReference>
<proteinExistence type="predicted"/>
<reference evidence="3" key="2">
    <citation type="submission" date="2016-06" db="UniProtKB">
        <authorList>
            <consortium name="WormBaseParasite"/>
        </authorList>
    </citation>
    <scope>IDENTIFICATION</scope>
</reference>
<dbReference type="Proteomes" id="UP000050741">
    <property type="component" value="Unassembled WGS sequence"/>
</dbReference>
<feature type="domain" description="B30.2/SPRY" evidence="1">
    <location>
        <begin position="1"/>
        <end position="165"/>
    </location>
</feature>
<name>A0A183BIP6_GLOPA</name>
<accession>A0A183BIP6</accession>
<dbReference type="WBParaSite" id="GPLIN_000047500">
    <property type="protein sequence ID" value="GPLIN_000047500"/>
    <property type="gene ID" value="GPLIN_000047500"/>
</dbReference>
<evidence type="ECO:0000313" key="2">
    <source>
        <dbReference type="Proteomes" id="UP000050741"/>
    </source>
</evidence>
<dbReference type="InterPro" id="IPR044736">
    <property type="entry name" value="Gid1/RanBPM/SPLA_SPRY"/>
</dbReference>
<dbReference type="Gene3D" id="2.60.120.920">
    <property type="match status" value="1"/>
</dbReference>
<protein>
    <submittedName>
        <fullName evidence="3">B30.2/SPRY domain-containing protein</fullName>
    </submittedName>
</protein>